<dbReference type="Gene3D" id="1.20.1260.10">
    <property type="match status" value="1"/>
</dbReference>
<gene>
    <name evidence="4" type="ORF">PACILC2_05330</name>
</gene>
<proteinExistence type="inferred from homology"/>
<organism evidence="4 5">
    <name type="scientific">Paenibacillus cisolokensis</name>
    <dbReference type="NCBI Taxonomy" id="1658519"/>
    <lineage>
        <taxon>Bacteria</taxon>
        <taxon>Bacillati</taxon>
        <taxon>Bacillota</taxon>
        <taxon>Bacilli</taxon>
        <taxon>Bacillales</taxon>
        <taxon>Paenibacillaceae</taxon>
        <taxon>Paenibacillus</taxon>
    </lineage>
</organism>
<dbReference type="CDD" id="cd01043">
    <property type="entry name" value="DPS"/>
    <property type="match status" value="1"/>
</dbReference>
<dbReference type="EMBL" id="BOVJ01000016">
    <property type="protein sequence ID" value="GIQ61965.1"/>
    <property type="molecule type" value="Genomic_DNA"/>
</dbReference>
<dbReference type="SUPFAM" id="SSF47240">
    <property type="entry name" value="Ferritin-like"/>
    <property type="match status" value="1"/>
</dbReference>
<dbReference type="RefSeq" id="WP_213527215.1">
    <property type="nucleotide sequence ID" value="NZ_BOVJ01000016.1"/>
</dbReference>
<dbReference type="InterPro" id="IPR009078">
    <property type="entry name" value="Ferritin-like_SF"/>
</dbReference>
<feature type="domain" description="Ferritin/DPS" evidence="3">
    <location>
        <begin position="22"/>
        <end position="161"/>
    </location>
</feature>
<dbReference type="InterPro" id="IPR023188">
    <property type="entry name" value="DPS_DNA-bd_CS"/>
</dbReference>
<evidence type="ECO:0000313" key="4">
    <source>
        <dbReference type="EMBL" id="GIQ61965.1"/>
    </source>
</evidence>
<dbReference type="PIRSF" id="PIRSF005900">
    <property type="entry name" value="Dps"/>
    <property type="match status" value="1"/>
</dbReference>
<comment type="similarity">
    <text evidence="1 2">Belongs to the Dps family.</text>
</comment>
<dbReference type="PROSITE" id="PS00819">
    <property type="entry name" value="DPS_2"/>
    <property type="match status" value="1"/>
</dbReference>
<dbReference type="PANTHER" id="PTHR42932:SF1">
    <property type="entry name" value="GENERAL STRESS PROTEIN 20U"/>
    <property type="match status" value="1"/>
</dbReference>
<comment type="caution">
    <text evidence="4">The sequence shown here is derived from an EMBL/GenBank/DDBJ whole genome shotgun (WGS) entry which is preliminary data.</text>
</comment>
<reference evidence="4 5" key="1">
    <citation type="submission" date="2021-04" db="EMBL/GenBank/DDBJ databases">
        <title>Draft genome sequence of Paenibacillus cisolokensis, LC2-13A.</title>
        <authorList>
            <person name="Uke A."/>
            <person name="Chhe C."/>
            <person name="Baramee S."/>
            <person name="Kosugi A."/>
        </authorList>
    </citation>
    <scope>NUCLEOTIDE SEQUENCE [LARGE SCALE GENOMIC DNA]</scope>
    <source>
        <strain evidence="4 5">LC2-13A</strain>
    </source>
</reference>
<evidence type="ECO:0000256" key="1">
    <source>
        <dbReference type="ARBA" id="ARBA00009497"/>
    </source>
</evidence>
<keyword evidence="5" id="KW-1185">Reference proteome</keyword>
<dbReference type="PRINTS" id="PR01346">
    <property type="entry name" value="HELNAPAPROT"/>
</dbReference>
<evidence type="ECO:0000313" key="5">
    <source>
        <dbReference type="Proteomes" id="UP000680304"/>
    </source>
</evidence>
<evidence type="ECO:0000256" key="2">
    <source>
        <dbReference type="RuleBase" id="RU003875"/>
    </source>
</evidence>
<sequence>MGQQTAGSKAGSDTSQASRRVIDLLNRQVANCNVLYVKLHDYHWNVKGPNFYTLHAKFEELYDEVTLFMDEVAERVLALGGKPLSTMISYLAETTLSEAKGDEDAEAMVRSLIQDLSQVAAELKETAEIADEAGDLPTHDMLVGKQEQLEKHVWMLEAFLAS</sequence>
<dbReference type="Proteomes" id="UP000680304">
    <property type="component" value="Unassembled WGS sequence"/>
</dbReference>
<accession>A0ABQ4N1C1</accession>
<dbReference type="Pfam" id="PF00210">
    <property type="entry name" value="Ferritin"/>
    <property type="match status" value="1"/>
</dbReference>
<dbReference type="PANTHER" id="PTHR42932">
    <property type="entry name" value="GENERAL STRESS PROTEIN 20U"/>
    <property type="match status" value="1"/>
</dbReference>
<evidence type="ECO:0000259" key="3">
    <source>
        <dbReference type="Pfam" id="PF00210"/>
    </source>
</evidence>
<dbReference type="PROSITE" id="PS00818">
    <property type="entry name" value="DPS_1"/>
    <property type="match status" value="1"/>
</dbReference>
<dbReference type="InterPro" id="IPR008331">
    <property type="entry name" value="Ferritin_DPS_dom"/>
</dbReference>
<protein>
    <submittedName>
        <fullName evidence="4">DNA starvation/stationary phase protection protein</fullName>
    </submittedName>
</protein>
<name>A0ABQ4N1C1_9BACL</name>
<dbReference type="InterPro" id="IPR012347">
    <property type="entry name" value="Ferritin-like"/>
</dbReference>
<dbReference type="InterPro" id="IPR002177">
    <property type="entry name" value="DPS_DNA-bd"/>
</dbReference>